<reference evidence="3 4" key="1">
    <citation type="submission" date="2018-01" db="EMBL/GenBank/DDBJ databases">
        <title>A novel member of the phylum Bacteroidetes isolated from glacier ice.</title>
        <authorList>
            <person name="Liu Q."/>
            <person name="Xin Y.-H."/>
        </authorList>
    </citation>
    <scope>NUCLEOTIDE SEQUENCE [LARGE SCALE GENOMIC DNA]</scope>
    <source>
        <strain evidence="3 4">RB1R16</strain>
    </source>
</reference>
<evidence type="ECO:0008006" key="5">
    <source>
        <dbReference type="Google" id="ProtNLM"/>
    </source>
</evidence>
<accession>A0A2S7SQD2</accession>
<sequence>MKRISSLLLLLILGSVCNGQDQSQPKRTPRKIKTNTTAHPKMVRAQGTSYTQVDCGFMDKTGKLWFGTLNAGVYCYDGTSFTNFTKKDGLLSNNVNAIVEDKAGDILFGTSNGICRYSGKTITNLTAKEDASKSPVSCLLEDKQGNLWFGTMNSGIYRYDGKKFTNFLNNDDHPFNLGVHYQYIVHIIQDKMGNLWFSSWNGGGVWRYDGKSFKNFLPSTEYYRLNEDQRSSDRHKTESMPNFIPIAFTDSRPKDCIHDDMIFSICEDKPGNLWFATRRHGACRYDGKSFTGFREQEGFVSGGIYFILEDKHGNIWLTTESNGVWCYDGKTFRNLTTKDGLINNSVWFALEDKKGNLWFGTRGFGLSRFDGKTFTTFSEYSE</sequence>
<dbReference type="Pfam" id="PF07494">
    <property type="entry name" value="Reg_prop"/>
    <property type="match status" value="5"/>
</dbReference>
<feature type="signal peptide" evidence="2">
    <location>
        <begin position="1"/>
        <end position="19"/>
    </location>
</feature>
<keyword evidence="4" id="KW-1185">Reference proteome</keyword>
<dbReference type="OrthoDB" id="799853at2"/>
<evidence type="ECO:0000256" key="1">
    <source>
        <dbReference type="ARBA" id="ARBA00022553"/>
    </source>
</evidence>
<dbReference type="AlphaFoldDB" id="A0A2S7SQD2"/>
<proteinExistence type="predicted"/>
<dbReference type="Proteomes" id="UP000239872">
    <property type="component" value="Unassembled WGS sequence"/>
</dbReference>
<dbReference type="RefSeq" id="WP_105041461.1">
    <property type="nucleotide sequence ID" value="NZ_PPSL01000013.1"/>
</dbReference>
<dbReference type="SUPFAM" id="SSF63829">
    <property type="entry name" value="Calcium-dependent phosphotriesterase"/>
    <property type="match status" value="2"/>
</dbReference>
<dbReference type="EMBL" id="PPSL01000013">
    <property type="protein sequence ID" value="PQJ08766.1"/>
    <property type="molecule type" value="Genomic_DNA"/>
</dbReference>
<dbReference type="InterPro" id="IPR011110">
    <property type="entry name" value="Reg_prop"/>
</dbReference>
<keyword evidence="1" id="KW-0597">Phosphoprotein</keyword>
<comment type="caution">
    <text evidence="3">The sequence shown here is derived from an EMBL/GenBank/DDBJ whole genome shotgun (WGS) entry which is preliminary data.</text>
</comment>
<dbReference type="PANTHER" id="PTHR43547">
    <property type="entry name" value="TWO-COMPONENT HISTIDINE KINASE"/>
    <property type="match status" value="1"/>
</dbReference>
<dbReference type="PANTHER" id="PTHR43547:SF2">
    <property type="entry name" value="HYBRID SIGNAL TRANSDUCTION HISTIDINE KINASE C"/>
    <property type="match status" value="1"/>
</dbReference>
<gene>
    <name evidence="3" type="ORF">CJD36_022465</name>
</gene>
<dbReference type="Gene3D" id="2.130.10.10">
    <property type="entry name" value="YVTN repeat-like/Quinoprotein amine dehydrogenase"/>
    <property type="match status" value="5"/>
</dbReference>
<evidence type="ECO:0000313" key="3">
    <source>
        <dbReference type="EMBL" id="PQJ08766.1"/>
    </source>
</evidence>
<protein>
    <recommendedName>
        <fullName evidence="5">Histidine kinase</fullName>
    </recommendedName>
</protein>
<organism evidence="3 4">
    <name type="scientific">Flavipsychrobacter stenotrophus</name>
    <dbReference type="NCBI Taxonomy" id="2077091"/>
    <lineage>
        <taxon>Bacteria</taxon>
        <taxon>Pseudomonadati</taxon>
        <taxon>Bacteroidota</taxon>
        <taxon>Chitinophagia</taxon>
        <taxon>Chitinophagales</taxon>
        <taxon>Chitinophagaceae</taxon>
        <taxon>Flavipsychrobacter</taxon>
    </lineage>
</organism>
<feature type="chain" id="PRO_5015529872" description="Histidine kinase" evidence="2">
    <location>
        <begin position="20"/>
        <end position="382"/>
    </location>
</feature>
<evidence type="ECO:0000313" key="4">
    <source>
        <dbReference type="Proteomes" id="UP000239872"/>
    </source>
</evidence>
<dbReference type="GO" id="GO:0000155">
    <property type="term" value="F:phosphorelay sensor kinase activity"/>
    <property type="evidence" value="ECO:0007669"/>
    <property type="project" value="TreeGrafter"/>
</dbReference>
<keyword evidence="2" id="KW-0732">Signal</keyword>
<name>A0A2S7SQD2_9BACT</name>
<dbReference type="InterPro" id="IPR015943">
    <property type="entry name" value="WD40/YVTN_repeat-like_dom_sf"/>
</dbReference>
<evidence type="ECO:0000256" key="2">
    <source>
        <dbReference type="SAM" id="SignalP"/>
    </source>
</evidence>